<dbReference type="Proteomes" id="UP000267096">
    <property type="component" value="Unassembled WGS sequence"/>
</dbReference>
<gene>
    <name evidence="1" type="ORF">ASIM_LOCUS19966</name>
</gene>
<dbReference type="EMBL" id="UYRR01038357">
    <property type="protein sequence ID" value="VDK73343.1"/>
    <property type="molecule type" value="Genomic_DNA"/>
</dbReference>
<dbReference type="GO" id="GO:0033017">
    <property type="term" value="C:sarcoplasmic reticulum membrane"/>
    <property type="evidence" value="ECO:0007669"/>
    <property type="project" value="TreeGrafter"/>
</dbReference>
<dbReference type="GO" id="GO:0005219">
    <property type="term" value="F:ryanodine-sensitive calcium-release channel activity"/>
    <property type="evidence" value="ECO:0007669"/>
    <property type="project" value="TreeGrafter"/>
</dbReference>
<sequence length="114" mass="13108">MKRLLPVGLNVFGGRELDIVQQTKEKFLAKENEEKIREFIRSLLDIPVKNDPTDKNAWQLNLYRKIGKSQMRGKEEMTHDGVVEKIINMGQVVAILHVVSLLLDYSFSDTVLLL</sequence>
<accession>A0A3P6STC4</accession>
<keyword evidence="2" id="KW-1185">Reference proteome</keyword>
<dbReference type="GO" id="GO:0005790">
    <property type="term" value="C:smooth endoplasmic reticulum"/>
    <property type="evidence" value="ECO:0007669"/>
    <property type="project" value="TreeGrafter"/>
</dbReference>
<dbReference type="GO" id="GO:0042383">
    <property type="term" value="C:sarcolemma"/>
    <property type="evidence" value="ECO:0007669"/>
    <property type="project" value="TreeGrafter"/>
</dbReference>
<dbReference type="PANTHER" id="PTHR46399:SF8">
    <property type="entry name" value="B30.2_SPRY DOMAIN-CONTAINING PROTEIN"/>
    <property type="match status" value="1"/>
</dbReference>
<reference evidence="1 2" key="1">
    <citation type="submission" date="2018-11" db="EMBL/GenBank/DDBJ databases">
        <authorList>
            <consortium name="Pathogen Informatics"/>
        </authorList>
    </citation>
    <scope>NUCLEOTIDE SEQUENCE [LARGE SCALE GENOMIC DNA]</scope>
</reference>
<name>A0A3P6STC4_ANISI</name>
<dbReference type="PANTHER" id="PTHR46399">
    <property type="entry name" value="B30.2/SPRY DOMAIN-CONTAINING PROTEIN"/>
    <property type="match status" value="1"/>
</dbReference>
<dbReference type="GO" id="GO:0014808">
    <property type="term" value="P:release of sequestered calcium ion into cytosol by sarcoplasmic reticulum"/>
    <property type="evidence" value="ECO:0007669"/>
    <property type="project" value="TreeGrafter"/>
</dbReference>
<proteinExistence type="predicted"/>
<dbReference type="InterPro" id="IPR015925">
    <property type="entry name" value="Ryanodine_IP3_receptor"/>
</dbReference>
<dbReference type="GO" id="GO:0006941">
    <property type="term" value="P:striated muscle contraction"/>
    <property type="evidence" value="ECO:0007669"/>
    <property type="project" value="TreeGrafter"/>
</dbReference>
<protein>
    <submittedName>
        <fullName evidence="1">Uncharacterized protein</fullName>
    </submittedName>
</protein>
<dbReference type="GO" id="GO:0034704">
    <property type="term" value="C:calcium channel complex"/>
    <property type="evidence" value="ECO:0007669"/>
    <property type="project" value="TreeGrafter"/>
</dbReference>
<dbReference type="OrthoDB" id="300855at2759"/>
<evidence type="ECO:0000313" key="1">
    <source>
        <dbReference type="EMBL" id="VDK73343.1"/>
    </source>
</evidence>
<organism evidence="1 2">
    <name type="scientific">Anisakis simplex</name>
    <name type="common">Herring worm</name>
    <dbReference type="NCBI Taxonomy" id="6269"/>
    <lineage>
        <taxon>Eukaryota</taxon>
        <taxon>Metazoa</taxon>
        <taxon>Ecdysozoa</taxon>
        <taxon>Nematoda</taxon>
        <taxon>Chromadorea</taxon>
        <taxon>Rhabditida</taxon>
        <taxon>Spirurina</taxon>
        <taxon>Ascaridomorpha</taxon>
        <taxon>Ascaridoidea</taxon>
        <taxon>Anisakidae</taxon>
        <taxon>Anisakis</taxon>
        <taxon>Anisakis simplex complex</taxon>
    </lineage>
</organism>
<evidence type="ECO:0000313" key="2">
    <source>
        <dbReference type="Proteomes" id="UP000267096"/>
    </source>
</evidence>
<dbReference type="AlphaFoldDB" id="A0A3P6STC4"/>
<dbReference type="GO" id="GO:0030018">
    <property type="term" value="C:Z disc"/>
    <property type="evidence" value="ECO:0007669"/>
    <property type="project" value="TreeGrafter"/>
</dbReference>